<evidence type="ECO:0000313" key="17">
    <source>
        <dbReference type="RefSeq" id="XP_033363589.1"/>
    </source>
</evidence>
<feature type="active site" description="Charge relay system; for autoendoproteolytic cleavage activity" evidence="13">
    <location>
        <position position="187"/>
    </location>
</feature>
<evidence type="ECO:0000256" key="9">
    <source>
        <dbReference type="ARBA" id="ARBA00023239"/>
    </source>
</evidence>
<dbReference type="RefSeq" id="XP_033363587.1">
    <property type="nucleotide sequence ID" value="XM_033507696.1"/>
</dbReference>
<keyword evidence="13" id="KW-0496">Mitochondrion</keyword>
<dbReference type="EC" id="4.1.1.65" evidence="13"/>
<keyword evidence="8 13" id="KW-0594">Phospholipid biosynthesis</keyword>
<feature type="active site" description="Charge relay system; for autoendoproteolytic cleavage activity" evidence="13">
    <location>
        <position position="370"/>
    </location>
</feature>
<dbReference type="HAMAP" id="MF_03208">
    <property type="entry name" value="PS_decarb_PSD_B_type1_euk"/>
    <property type="match status" value="1"/>
</dbReference>
<keyword evidence="13" id="KW-0999">Mitochondrion inner membrane</keyword>
<feature type="modified residue" description="Pyruvic acid (Ser); by autocatalysis" evidence="13">
    <location>
        <position position="370"/>
    </location>
</feature>
<sequence>MNLYKIYHLIQDVSKNSCKCCMNIYTKSNFKILINKKLSKTYTSNVSTSRYKDNSWYSFIKQRKWIVPFGMGVTLLTALQWRYLKKHPYTTEDSNVYDPINVFVIKCYYFLPFRVISRIWGWIASLELPVSLRPTLYGFYAKTFDANLDEIDIELSDFPSLVDFFVRPLKYDARPIAQTTNIVSPADGKVLYFGPVTSCCVQQVKGVTYNLRHFLGDINTFHSEWSKFTKEEDDIYIKSLLKNPTNQLYQLTVYLAPGDYHRFHSPTDWEIEFRKHFQGKLLSVNPKIAQYLPDLFSLNERVVYIGKWAGGFMAYSAVGATNVGSIKVYCDKDLHTNALKWPEAKRWKDASLGCTRLSKGELFGEFRMGSTIVLLFEAPKDFKFCVEVGQTIKVGQALSVCTPEIEEKQYEHSL</sequence>
<keyword evidence="10 13" id="KW-1208">Phospholipid metabolism</keyword>
<evidence type="ECO:0000313" key="15">
    <source>
        <dbReference type="RefSeq" id="XP_033363587.1"/>
    </source>
</evidence>
<keyword evidence="13" id="KW-0865">Zymogen</keyword>
<comment type="pathway">
    <text evidence="13">Phospholipid metabolism; phosphatidylethanolamine biosynthesis; phosphatidylethanolamine from CDP-diacylglycerol: step 2/2.</text>
</comment>
<dbReference type="GO" id="GO:0004609">
    <property type="term" value="F:phosphatidylserine decarboxylase activity"/>
    <property type="evidence" value="ECO:0007669"/>
    <property type="project" value="UniProtKB-UniRule"/>
</dbReference>
<feature type="active site" description="Schiff-base intermediate with substrate; via pyruvic acid; for decarboxylase activity" evidence="13">
    <location>
        <position position="370"/>
    </location>
</feature>
<keyword evidence="7 13" id="KW-0472">Membrane</keyword>
<dbReference type="UniPathway" id="UPA00558">
    <property type="reaction ID" value="UER00616"/>
</dbReference>
<evidence type="ECO:0000256" key="6">
    <source>
        <dbReference type="ARBA" id="ARBA00023098"/>
    </source>
</evidence>
<evidence type="ECO:0000256" key="1">
    <source>
        <dbReference type="ARBA" id="ARBA00005189"/>
    </source>
</evidence>
<dbReference type="InterPro" id="IPR033177">
    <property type="entry name" value="PSD-B"/>
</dbReference>
<evidence type="ECO:0000256" key="11">
    <source>
        <dbReference type="ARBA" id="ARBA00023317"/>
    </source>
</evidence>
<dbReference type="Pfam" id="PF02666">
    <property type="entry name" value="PS_Dcarbxylase"/>
    <property type="match status" value="1"/>
</dbReference>
<keyword evidence="11 13" id="KW-0670">Pyruvate</keyword>
<keyword evidence="6 13" id="KW-0443">Lipid metabolism</keyword>
<dbReference type="NCBIfam" id="TIGR00163">
    <property type="entry name" value="PS_decarb"/>
    <property type="match status" value="1"/>
</dbReference>
<dbReference type="CTD" id="23761"/>
<keyword evidence="9 13" id="KW-0456">Lyase</keyword>
<feature type="active site" description="Charge relay system; for autoendoproteolytic cleavage activity" evidence="13">
    <location>
        <position position="264"/>
    </location>
</feature>
<dbReference type="RefSeq" id="XP_033363589.1">
    <property type="nucleotide sequence ID" value="XM_033507698.1"/>
</dbReference>
<gene>
    <name evidence="15 16 17" type="primary">LOC117241695</name>
</gene>
<dbReference type="GO" id="GO:0016540">
    <property type="term" value="P:protein autoprocessing"/>
    <property type="evidence" value="ECO:0007669"/>
    <property type="project" value="UniProtKB-UniRule"/>
</dbReference>
<feature type="topological domain" description="Mitochondrial intermembrane" evidence="13">
    <location>
        <begin position="87"/>
        <end position="414"/>
    </location>
</feature>
<evidence type="ECO:0000256" key="4">
    <source>
        <dbReference type="ARBA" id="ARBA00022793"/>
    </source>
</evidence>
<comment type="catalytic activity">
    <reaction evidence="13">
        <text>a 1,2-diacyl-sn-glycero-3-phospho-L-serine + H(+) = a 1,2-diacyl-sn-glycero-3-phosphoethanolamine + CO2</text>
        <dbReference type="Rhea" id="RHEA:20828"/>
        <dbReference type="ChEBI" id="CHEBI:15378"/>
        <dbReference type="ChEBI" id="CHEBI:16526"/>
        <dbReference type="ChEBI" id="CHEBI:57262"/>
        <dbReference type="ChEBI" id="CHEBI:64612"/>
        <dbReference type="EC" id="4.1.1.65"/>
    </reaction>
</comment>
<feature type="topological domain" description="Mitochondrial matrix" evidence="13">
    <location>
        <begin position="1"/>
        <end position="67"/>
    </location>
</feature>
<evidence type="ECO:0000256" key="3">
    <source>
        <dbReference type="ARBA" id="ARBA00022692"/>
    </source>
</evidence>
<dbReference type="KEGG" id="bvk:117241695"/>
<keyword evidence="3 13" id="KW-0812">Transmembrane</keyword>
<comment type="function">
    <text evidence="12">Catalyzes the formation of phosphatidylethanolamine (PtdEtn) from phosphatidylserine (PtdSer). Plays a central role in phospholipid metabolism and in the interorganelle trafficking of phosphatidylserine. May be involved in lipid droplet biogenesis at the endoplasmic reticulum membrane.</text>
</comment>
<accession>A0A6J3LIB1</accession>
<protein>
    <recommendedName>
        <fullName evidence="13">Phosphatidylserine decarboxylase proenzyme, mitochondrial</fullName>
        <ecNumber evidence="13">4.1.1.65</ecNumber>
    </recommendedName>
    <component>
        <recommendedName>
            <fullName evidence="13">Phosphatidylserine decarboxylase beta chain</fullName>
        </recommendedName>
    </component>
    <component>
        <recommendedName>
            <fullName evidence="13">Phosphatidylserine decarboxylase alpha chain</fullName>
        </recommendedName>
    </component>
</protein>
<dbReference type="InterPro" id="IPR033661">
    <property type="entry name" value="PSD_type1_euk"/>
</dbReference>
<proteinExistence type="inferred from homology"/>
<comment type="pathway">
    <text evidence="1">Lipid metabolism.</text>
</comment>
<keyword evidence="4 13" id="KW-0210">Decarboxylase</keyword>
<comment type="subcellular location">
    <molecule>Phosphatidylserine decarboxylase beta chain</molecule>
    <subcellularLocation>
        <location evidence="13">Mitochondrion inner membrane</location>
        <topology evidence="13">Single-pass membrane protein</topology>
        <orientation evidence="13">Intermembrane side</orientation>
    </subcellularLocation>
</comment>
<evidence type="ECO:0000256" key="12">
    <source>
        <dbReference type="ARBA" id="ARBA00045136"/>
    </source>
</evidence>
<evidence type="ECO:0000256" key="5">
    <source>
        <dbReference type="ARBA" id="ARBA00022989"/>
    </source>
</evidence>
<comment type="subunit">
    <text evidence="13">Heterodimer of a large membrane-associated beta subunit and a small pyruvoyl-containing alpha subunit.</text>
</comment>
<dbReference type="AlphaFoldDB" id="A0A6J3LIB1"/>
<dbReference type="GO" id="GO:0005743">
    <property type="term" value="C:mitochondrial inner membrane"/>
    <property type="evidence" value="ECO:0007669"/>
    <property type="project" value="UniProtKB-SubCell"/>
</dbReference>
<dbReference type="InterPro" id="IPR003817">
    <property type="entry name" value="PS_Dcarbxylase"/>
</dbReference>
<evidence type="ECO:0000313" key="16">
    <source>
        <dbReference type="RefSeq" id="XP_033363588.1"/>
    </source>
</evidence>
<comment type="PTM">
    <text evidence="13">Is synthesized initially as an inactive proenzyme. Formation of the active enzyme involves a self-maturation process in which the active site pyruvoyl group is generated from an internal serine residue via an autocatalytic post-translational modification. Two non-identical subunits are generated from the proenzyme in this reaction, and the pyruvate is formed at the N-terminus of the alpha chain, which is derived from the carboxyl end of the proenzyme. The autoendoproteolytic cleavage occurs by a canonical serine protease mechanism, in which the side chain hydroxyl group of the serine supplies its oxygen atom to form the C-terminus of the beta chain, while the remainder of the serine residue undergoes an oxidative deamination to produce ammonia and the pyruvoyl prosthetic group on the alpha chain. During this reaction, the Ser that is part of the protease active site of the proenzyme becomes the pyruvoyl prosthetic group, which constitutes an essential element of the active site of the mature decarboxylase.</text>
</comment>
<evidence type="ECO:0000256" key="8">
    <source>
        <dbReference type="ARBA" id="ARBA00023209"/>
    </source>
</evidence>
<dbReference type="PANTHER" id="PTHR10067:SF6">
    <property type="entry name" value="PHOSPHATIDYLSERINE DECARBOXYLASE PROENZYME, MITOCHONDRIAL"/>
    <property type="match status" value="1"/>
</dbReference>
<comment type="subcellular location">
    <molecule>Phosphatidylserine decarboxylase alpha chain</molecule>
    <subcellularLocation>
        <location evidence="13">Mitochondrion inner membrane</location>
        <topology evidence="13">Peripheral membrane protein</topology>
        <orientation evidence="13">Intermembrane side</orientation>
    </subcellularLocation>
    <text evidence="13">Anchored to the mitochondrial inner membrane through its interaction with the integral membrane beta chain.</text>
</comment>
<evidence type="ECO:0000256" key="2">
    <source>
        <dbReference type="ARBA" id="ARBA00022516"/>
    </source>
</evidence>
<evidence type="ECO:0000256" key="10">
    <source>
        <dbReference type="ARBA" id="ARBA00023264"/>
    </source>
</evidence>
<dbReference type="RefSeq" id="XP_033363588.1">
    <property type="nucleotide sequence ID" value="XM_033507697.1"/>
</dbReference>
<dbReference type="GeneID" id="117241695"/>
<keyword evidence="2 13" id="KW-0444">Lipid biosynthesis</keyword>
<evidence type="ECO:0000256" key="13">
    <source>
        <dbReference type="HAMAP-Rule" id="MF_03208"/>
    </source>
</evidence>
<name>A0A6J3LIB1_9HYME</name>
<dbReference type="GO" id="GO:0006646">
    <property type="term" value="P:phosphatidylethanolamine biosynthetic process"/>
    <property type="evidence" value="ECO:0007669"/>
    <property type="project" value="UniProtKB-UniRule"/>
</dbReference>
<dbReference type="Proteomes" id="UP000504631">
    <property type="component" value="Unplaced"/>
</dbReference>
<organism evidence="14 17">
    <name type="scientific">Bombus vosnesenskii</name>
    <dbReference type="NCBI Taxonomy" id="207650"/>
    <lineage>
        <taxon>Eukaryota</taxon>
        <taxon>Metazoa</taxon>
        <taxon>Ecdysozoa</taxon>
        <taxon>Arthropoda</taxon>
        <taxon>Hexapoda</taxon>
        <taxon>Insecta</taxon>
        <taxon>Pterygota</taxon>
        <taxon>Neoptera</taxon>
        <taxon>Endopterygota</taxon>
        <taxon>Hymenoptera</taxon>
        <taxon>Apocrita</taxon>
        <taxon>Aculeata</taxon>
        <taxon>Apoidea</taxon>
        <taxon>Anthophila</taxon>
        <taxon>Apidae</taxon>
        <taxon>Bombus</taxon>
        <taxon>Pyrobombus</taxon>
    </lineage>
</organism>
<feature type="chain" id="PRO_5044510129" description="Phosphatidylserine decarboxylase beta chain" evidence="13">
    <location>
        <begin position="1"/>
        <end position="369"/>
    </location>
</feature>
<comment type="similarity">
    <text evidence="13">Belongs to the phosphatidylserine decarboxylase family. PSD-B subfamily. Eukaryotic type I sub-subfamily.</text>
</comment>
<keyword evidence="14" id="KW-1185">Reference proteome</keyword>
<feature type="chain" id="PRO_5044510128" description="Phosphatidylserine decarboxylase alpha chain" evidence="13">
    <location>
        <begin position="370"/>
        <end position="414"/>
    </location>
</feature>
<feature type="site" description="Cleavage (non-hydrolytic); by autocatalysis" evidence="13">
    <location>
        <begin position="369"/>
        <end position="370"/>
    </location>
</feature>
<keyword evidence="5 13" id="KW-1133">Transmembrane helix</keyword>
<comment type="cofactor">
    <cofactor evidence="13">
        <name>pyruvate</name>
        <dbReference type="ChEBI" id="CHEBI:15361"/>
    </cofactor>
    <text evidence="13">Binds 1 pyruvoyl group covalently per subunit.</text>
</comment>
<reference evidence="15 16" key="1">
    <citation type="submission" date="2025-04" db="UniProtKB">
        <authorList>
            <consortium name="RefSeq"/>
        </authorList>
    </citation>
    <scope>IDENTIFICATION</scope>
    <source>
        <tissue evidence="15 16">Muscle</tissue>
    </source>
</reference>
<dbReference type="PANTHER" id="PTHR10067">
    <property type="entry name" value="PHOSPHATIDYLSERINE DECARBOXYLASE"/>
    <property type="match status" value="1"/>
</dbReference>
<evidence type="ECO:0000313" key="14">
    <source>
        <dbReference type="Proteomes" id="UP000504631"/>
    </source>
</evidence>
<evidence type="ECO:0000256" key="7">
    <source>
        <dbReference type="ARBA" id="ARBA00023136"/>
    </source>
</evidence>